<gene>
    <name evidence="1" type="ORF">UFOVP820_57</name>
</gene>
<accession>A0A6J5P0P9</accession>
<dbReference type="EMBL" id="LR796771">
    <property type="protein sequence ID" value="CAB4165490.1"/>
    <property type="molecule type" value="Genomic_DNA"/>
</dbReference>
<reference evidence="1" key="1">
    <citation type="submission" date="2020-04" db="EMBL/GenBank/DDBJ databases">
        <authorList>
            <person name="Chiriac C."/>
            <person name="Salcher M."/>
            <person name="Ghai R."/>
            <person name="Kavagutti S V."/>
        </authorList>
    </citation>
    <scope>NUCLEOTIDE SEQUENCE</scope>
</reference>
<organism evidence="1">
    <name type="scientific">uncultured Caudovirales phage</name>
    <dbReference type="NCBI Taxonomy" id="2100421"/>
    <lineage>
        <taxon>Viruses</taxon>
        <taxon>Duplodnaviria</taxon>
        <taxon>Heunggongvirae</taxon>
        <taxon>Uroviricota</taxon>
        <taxon>Caudoviricetes</taxon>
        <taxon>Peduoviridae</taxon>
        <taxon>Maltschvirus</taxon>
        <taxon>Maltschvirus maltsch</taxon>
    </lineage>
</organism>
<proteinExistence type="predicted"/>
<name>A0A6J5P0P9_9CAUD</name>
<evidence type="ECO:0000313" key="1">
    <source>
        <dbReference type="EMBL" id="CAB4165490.1"/>
    </source>
</evidence>
<protein>
    <submittedName>
        <fullName evidence="1">Uncharacterized protein</fullName>
    </submittedName>
</protein>
<sequence>MRLNIIEKIGGTTLKATAVNSGIIPDACWSALFDRTETLVSSVTATSSGNGFYYAYHSLPNSDVWLINQWSQRIGVNTYAERQFVHVQIPTV</sequence>